<dbReference type="EMBL" id="WHVB01000004">
    <property type="protein sequence ID" value="KAF8483710.1"/>
    <property type="molecule type" value="Genomic_DNA"/>
</dbReference>
<name>A0A9P5TBT8_9AGAM</name>
<keyword evidence="6" id="KW-1185">Reference proteome</keyword>
<organism evidence="5 6">
    <name type="scientific">Russula ochroleuca</name>
    <dbReference type="NCBI Taxonomy" id="152965"/>
    <lineage>
        <taxon>Eukaryota</taxon>
        <taxon>Fungi</taxon>
        <taxon>Dikarya</taxon>
        <taxon>Basidiomycota</taxon>
        <taxon>Agaricomycotina</taxon>
        <taxon>Agaricomycetes</taxon>
        <taxon>Russulales</taxon>
        <taxon>Russulaceae</taxon>
        <taxon>Russula</taxon>
    </lineage>
</organism>
<feature type="domain" description="TEA" evidence="4">
    <location>
        <begin position="47"/>
        <end position="121"/>
    </location>
</feature>
<feature type="region of interest" description="Disordered" evidence="3">
    <location>
        <begin position="134"/>
        <end position="166"/>
    </location>
</feature>
<accession>A0A9P5TBT8</accession>
<dbReference type="GO" id="GO:0003700">
    <property type="term" value="F:DNA-binding transcription factor activity"/>
    <property type="evidence" value="ECO:0007669"/>
    <property type="project" value="InterPro"/>
</dbReference>
<evidence type="ECO:0000256" key="3">
    <source>
        <dbReference type="SAM" id="MobiDB-lite"/>
    </source>
</evidence>
<feature type="compositionally biased region" description="Low complexity" evidence="3">
    <location>
        <begin position="151"/>
        <end position="161"/>
    </location>
</feature>
<dbReference type="Gene3D" id="6.10.20.40">
    <property type="entry name" value="TEA/ATTS domain"/>
    <property type="match status" value="1"/>
</dbReference>
<dbReference type="PROSITE" id="PS51088">
    <property type="entry name" value="TEA_2"/>
    <property type="match status" value="1"/>
</dbReference>
<comment type="similarity">
    <text evidence="1">Belongs to the TEC1 family.</text>
</comment>
<gene>
    <name evidence="5" type="ORF">DFH94DRAFT_680161</name>
</gene>
<evidence type="ECO:0000259" key="4">
    <source>
        <dbReference type="PROSITE" id="PS51088"/>
    </source>
</evidence>
<reference evidence="5" key="1">
    <citation type="submission" date="2019-10" db="EMBL/GenBank/DDBJ databases">
        <authorList>
            <consortium name="DOE Joint Genome Institute"/>
            <person name="Kuo A."/>
            <person name="Miyauchi S."/>
            <person name="Kiss E."/>
            <person name="Drula E."/>
            <person name="Kohler A."/>
            <person name="Sanchez-Garcia M."/>
            <person name="Andreopoulos B."/>
            <person name="Barry K.W."/>
            <person name="Bonito G."/>
            <person name="Buee M."/>
            <person name="Carver A."/>
            <person name="Chen C."/>
            <person name="Cichocki N."/>
            <person name="Clum A."/>
            <person name="Culley D."/>
            <person name="Crous P.W."/>
            <person name="Fauchery L."/>
            <person name="Girlanda M."/>
            <person name="Hayes R."/>
            <person name="Keri Z."/>
            <person name="LaButti K."/>
            <person name="Lipzen A."/>
            <person name="Lombard V."/>
            <person name="Magnuson J."/>
            <person name="Maillard F."/>
            <person name="Morin E."/>
            <person name="Murat C."/>
            <person name="Nolan M."/>
            <person name="Ohm R."/>
            <person name="Pangilinan J."/>
            <person name="Pereira M."/>
            <person name="Perotto S."/>
            <person name="Peter M."/>
            <person name="Riley R."/>
            <person name="Sitrit Y."/>
            <person name="Stielow B."/>
            <person name="Szollosi G."/>
            <person name="Zifcakova L."/>
            <person name="Stursova M."/>
            <person name="Spatafora J.W."/>
            <person name="Tedersoo L."/>
            <person name="Vaario L.-M."/>
            <person name="Yamada A."/>
            <person name="Yan M."/>
            <person name="Wang P."/>
            <person name="Xu J."/>
            <person name="Bruns T."/>
            <person name="Baldrian P."/>
            <person name="Vilgalys R."/>
            <person name="Henrissat B."/>
            <person name="Grigoriev I.V."/>
            <person name="Hibbett D."/>
            <person name="Nagy L.G."/>
            <person name="Martin F.M."/>
        </authorList>
    </citation>
    <scope>NUCLEOTIDE SEQUENCE</scope>
    <source>
        <strain evidence="5">Prilba</strain>
    </source>
</reference>
<dbReference type="AlphaFoldDB" id="A0A9P5TBT8"/>
<dbReference type="InterPro" id="IPR038096">
    <property type="entry name" value="TEA/ATTS_sf"/>
</dbReference>
<protein>
    <recommendedName>
        <fullName evidence="4">TEA domain-containing protein</fullName>
    </recommendedName>
</protein>
<dbReference type="InterPro" id="IPR000818">
    <property type="entry name" value="TEA/ATTS_dom"/>
</dbReference>
<dbReference type="Pfam" id="PF01285">
    <property type="entry name" value="TEA"/>
    <property type="match status" value="1"/>
</dbReference>
<evidence type="ECO:0000256" key="1">
    <source>
        <dbReference type="ARBA" id="ARBA00008421"/>
    </source>
</evidence>
<sequence>MANPSSLSDFVRMSAVDDLSYPLACDDRTRDAVNTIVSGRKSWKTLKGKGEAVWPPYLEAALIEALDKYRPETSRSTRSLSRFPNRNRFISDYIYHVTGKRRTAKQVGSRLQQLRDTCGGKRILKLLSNRHFSPPAEAHEVSPPLEDAHVSDGSSSSPSASERLIPEREHGQISTARALVHIDVLAANAPWSPSDDAGIVMGNPLMTPPHSPEAHTFSQTSQVNIFHSPKPRPLRAIDPVVTFTSPSFVMAKSSCSVYFDGNCVHTDVADVTCTSTKDESGMFLYRTTLIPQYWDRLCQSHEPGRYSIVQEITQTVQGRSSDGDIPVQTTLLTVVYQLNEQRSPSPTPSSSTASPVSIHNRYSLASCNPVSTGLTLFEQSGYMQDLPISPVSATFSENGDHVGSYLSSDCMTHLQETTYPQIPSLPMEDTFNPRWGGYVPPTAEPLL</sequence>
<evidence type="ECO:0000313" key="6">
    <source>
        <dbReference type="Proteomes" id="UP000759537"/>
    </source>
</evidence>
<reference evidence="5" key="2">
    <citation type="journal article" date="2020" name="Nat. Commun.">
        <title>Large-scale genome sequencing of mycorrhizal fungi provides insights into the early evolution of symbiotic traits.</title>
        <authorList>
            <person name="Miyauchi S."/>
            <person name="Kiss E."/>
            <person name="Kuo A."/>
            <person name="Drula E."/>
            <person name="Kohler A."/>
            <person name="Sanchez-Garcia M."/>
            <person name="Morin E."/>
            <person name="Andreopoulos B."/>
            <person name="Barry K.W."/>
            <person name="Bonito G."/>
            <person name="Buee M."/>
            <person name="Carver A."/>
            <person name="Chen C."/>
            <person name="Cichocki N."/>
            <person name="Clum A."/>
            <person name="Culley D."/>
            <person name="Crous P.W."/>
            <person name="Fauchery L."/>
            <person name="Girlanda M."/>
            <person name="Hayes R.D."/>
            <person name="Keri Z."/>
            <person name="LaButti K."/>
            <person name="Lipzen A."/>
            <person name="Lombard V."/>
            <person name="Magnuson J."/>
            <person name="Maillard F."/>
            <person name="Murat C."/>
            <person name="Nolan M."/>
            <person name="Ohm R.A."/>
            <person name="Pangilinan J."/>
            <person name="Pereira M.F."/>
            <person name="Perotto S."/>
            <person name="Peter M."/>
            <person name="Pfister S."/>
            <person name="Riley R."/>
            <person name="Sitrit Y."/>
            <person name="Stielow J.B."/>
            <person name="Szollosi G."/>
            <person name="Zifcakova L."/>
            <person name="Stursova M."/>
            <person name="Spatafora J.W."/>
            <person name="Tedersoo L."/>
            <person name="Vaario L.M."/>
            <person name="Yamada A."/>
            <person name="Yan M."/>
            <person name="Wang P."/>
            <person name="Xu J."/>
            <person name="Bruns T."/>
            <person name="Baldrian P."/>
            <person name="Vilgalys R."/>
            <person name="Dunand C."/>
            <person name="Henrissat B."/>
            <person name="Grigoriev I.V."/>
            <person name="Hibbett D."/>
            <person name="Nagy L.G."/>
            <person name="Martin F.M."/>
        </authorList>
    </citation>
    <scope>NUCLEOTIDE SEQUENCE</scope>
    <source>
        <strain evidence="5">Prilba</strain>
    </source>
</reference>
<evidence type="ECO:0000313" key="5">
    <source>
        <dbReference type="EMBL" id="KAF8483710.1"/>
    </source>
</evidence>
<dbReference type="Proteomes" id="UP000759537">
    <property type="component" value="Unassembled WGS sequence"/>
</dbReference>
<feature type="DNA-binding region" description="TEA" evidence="2">
    <location>
        <begin position="47"/>
        <end position="121"/>
    </location>
</feature>
<dbReference type="SMART" id="SM00426">
    <property type="entry name" value="TEA"/>
    <property type="match status" value="1"/>
</dbReference>
<dbReference type="OrthoDB" id="10006572at2759"/>
<comment type="caution">
    <text evidence="5">The sequence shown here is derived from an EMBL/GenBank/DDBJ whole genome shotgun (WGS) entry which is preliminary data.</text>
</comment>
<evidence type="ECO:0000256" key="2">
    <source>
        <dbReference type="PROSITE-ProRule" id="PRU00505"/>
    </source>
</evidence>
<proteinExistence type="inferred from homology"/>